<dbReference type="Pfam" id="PF03969">
    <property type="entry name" value="AFG1_ATPase"/>
    <property type="match status" value="1"/>
</dbReference>
<dbReference type="NCBIfam" id="NF040713">
    <property type="entry name" value="ZapE"/>
    <property type="match status" value="1"/>
</dbReference>
<keyword evidence="4" id="KW-1185">Reference proteome</keyword>
<dbReference type="Gene3D" id="3.40.50.300">
    <property type="entry name" value="P-loop containing nucleotide triphosphate hydrolases"/>
    <property type="match status" value="1"/>
</dbReference>
<name>A0ABY3R473_9BRAD</name>
<keyword evidence="1" id="KW-0547">Nucleotide-binding</keyword>
<evidence type="ECO:0000313" key="4">
    <source>
        <dbReference type="Proteomes" id="UP001431010"/>
    </source>
</evidence>
<keyword evidence="3" id="KW-0131">Cell cycle</keyword>
<dbReference type="GO" id="GO:0051301">
    <property type="term" value="P:cell division"/>
    <property type="evidence" value="ECO:0007669"/>
    <property type="project" value="UniProtKB-KW"/>
</dbReference>
<gene>
    <name evidence="3" type="ORF">LQG66_21695</name>
</gene>
<evidence type="ECO:0000256" key="1">
    <source>
        <dbReference type="ARBA" id="ARBA00022741"/>
    </source>
</evidence>
<evidence type="ECO:0000313" key="3">
    <source>
        <dbReference type="EMBL" id="UFZ01924.1"/>
    </source>
</evidence>
<keyword evidence="3" id="KW-0132">Cell division</keyword>
<dbReference type="PANTHER" id="PTHR12169">
    <property type="entry name" value="ATPASE N2B"/>
    <property type="match status" value="1"/>
</dbReference>
<reference evidence="3" key="1">
    <citation type="journal article" date="2024" name="Antonie Van Leeuwenhoek">
        <title>Bradyrhizobium ontarionense sp. nov., a novel bacterial symbiont isolated from Aeschynomene indica (Indian jointvetch), harbours photosynthesis, nitrogen fixation and nitrous oxide (N2O) reductase genes.</title>
        <authorList>
            <person name="Bromfield E.S.P."/>
            <person name="Cloutier S."/>
        </authorList>
    </citation>
    <scope>NUCLEOTIDE SEQUENCE</scope>
    <source>
        <strain evidence="3">A19</strain>
    </source>
</reference>
<organism evidence="3 4">
    <name type="scientific">Bradyrhizobium ontarionense</name>
    <dbReference type="NCBI Taxonomy" id="2898149"/>
    <lineage>
        <taxon>Bacteria</taxon>
        <taxon>Pseudomonadati</taxon>
        <taxon>Pseudomonadota</taxon>
        <taxon>Alphaproteobacteria</taxon>
        <taxon>Hyphomicrobiales</taxon>
        <taxon>Nitrobacteraceae</taxon>
        <taxon>Bradyrhizobium</taxon>
    </lineage>
</organism>
<proteinExistence type="predicted"/>
<dbReference type="InterPro" id="IPR027417">
    <property type="entry name" value="P-loop_NTPase"/>
</dbReference>
<protein>
    <submittedName>
        <fullName evidence="3">Cell division protein ZapE</fullName>
    </submittedName>
</protein>
<dbReference type="Proteomes" id="UP001431010">
    <property type="component" value="Chromosome"/>
</dbReference>
<dbReference type="SUPFAM" id="SSF52540">
    <property type="entry name" value="P-loop containing nucleoside triphosphate hydrolases"/>
    <property type="match status" value="1"/>
</dbReference>
<accession>A0ABY3R473</accession>
<evidence type="ECO:0000256" key="2">
    <source>
        <dbReference type="ARBA" id="ARBA00022840"/>
    </source>
</evidence>
<dbReference type="EMBL" id="CP088156">
    <property type="protein sequence ID" value="UFZ01924.1"/>
    <property type="molecule type" value="Genomic_DNA"/>
</dbReference>
<dbReference type="RefSeq" id="WP_231317717.1">
    <property type="nucleotide sequence ID" value="NZ_CP088156.1"/>
</dbReference>
<dbReference type="InterPro" id="IPR005654">
    <property type="entry name" value="ATPase_AFG1-like"/>
</dbReference>
<dbReference type="PANTHER" id="PTHR12169:SF6">
    <property type="entry name" value="AFG1-LIKE ATPASE"/>
    <property type="match status" value="1"/>
</dbReference>
<sequence>MLSTPSDAFRAQYQSLVDSGAIEADPAQAEVADALAALERGLSTYRPARKQGLFGRLFADKSEPPHGLYVHGEVGRGKTMLMDLFFQTCPVEHKRRAHFHEFMAEVHERIYGYRQNIARGELADADVIGLTAQAIFDQAWLLCFDEFHVTDIADAMILGRLFAKLFELGTVVVATSNVAPEDLYKGGLNRALFLPFIKQIADHMDVVRLDARTDFRLEKLAGVRMWLVPADVDARTALDKAWVKLTGNARCRPRDITIKGRVLHVPCSADGVARFGFADLCDKPLAASDYLRLAHDYHTILIDHVPVMDYAERNAAKRFITLIDTLYDNAVKLIASAEADPISLYVAAEGVEAMEFKRTTSRLIEMGSESYLALPHGRKDSAASGTSTGLVET</sequence>
<keyword evidence="2" id="KW-0067">ATP-binding</keyword>